<feature type="coiled-coil region" evidence="4">
    <location>
        <begin position="45"/>
        <end position="79"/>
    </location>
</feature>
<feature type="compositionally biased region" description="Polar residues" evidence="5">
    <location>
        <begin position="312"/>
        <end position="341"/>
    </location>
</feature>
<dbReference type="PANTHER" id="PTHR15107">
    <property type="entry name" value="RETINOBLASTOMA BINDING PROTEIN 8"/>
    <property type="match status" value="1"/>
</dbReference>
<name>A0AAE0SC75_9BIVA</name>
<dbReference type="GO" id="GO:0010792">
    <property type="term" value="P:DNA double-strand break processing involved in repair via single-strand annealing"/>
    <property type="evidence" value="ECO:0007669"/>
    <property type="project" value="TreeGrafter"/>
</dbReference>
<feature type="domain" description="DNA endonuclease activator Ctp1 C-terminal" evidence="6">
    <location>
        <begin position="1034"/>
        <end position="1071"/>
    </location>
</feature>
<feature type="region of interest" description="Disordered" evidence="5">
    <location>
        <begin position="307"/>
        <end position="343"/>
    </location>
</feature>
<keyword evidence="4" id="KW-0175">Coiled coil</keyword>
<feature type="compositionally biased region" description="Polar residues" evidence="5">
    <location>
        <begin position="137"/>
        <end position="159"/>
    </location>
</feature>
<feature type="region of interest" description="Disordered" evidence="5">
    <location>
        <begin position="644"/>
        <end position="669"/>
    </location>
</feature>
<dbReference type="Pfam" id="PF08573">
    <property type="entry name" value="SAE2"/>
    <property type="match status" value="1"/>
</dbReference>
<feature type="compositionally biased region" description="Polar residues" evidence="5">
    <location>
        <begin position="166"/>
        <end position="175"/>
    </location>
</feature>
<gene>
    <name evidence="7" type="ORF">CHS0354_020068</name>
</gene>
<evidence type="ECO:0000256" key="5">
    <source>
        <dbReference type="SAM" id="MobiDB-lite"/>
    </source>
</evidence>
<protein>
    <recommendedName>
        <fullName evidence="6">DNA endonuclease activator Ctp1 C-terminal domain-containing protein</fullName>
    </recommendedName>
</protein>
<dbReference type="AlphaFoldDB" id="A0AAE0SC75"/>
<keyword evidence="8" id="KW-1185">Reference proteome</keyword>
<evidence type="ECO:0000313" key="8">
    <source>
        <dbReference type="Proteomes" id="UP001195483"/>
    </source>
</evidence>
<feature type="compositionally biased region" description="Basic and acidic residues" evidence="5">
    <location>
        <begin position="961"/>
        <end position="991"/>
    </location>
</feature>
<dbReference type="EMBL" id="JAEAOA010001224">
    <property type="protein sequence ID" value="KAK3589209.1"/>
    <property type="molecule type" value="Genomic_DNA"/>
</dbReference>
<dbReference type="Proteomes" id="UP001195483">
    <property type="component" value="Unassembled WGS sequence"/>
</dbReference>
<evidence type="ECO:0000256" key="1">
    <source>
        <dbReference type="ARBA" id="ARBA00004123"/>
    </source>
</evidence>
<reference evidence="7" key="1">
    <citation type="journal article" date="2021" name="Genome Biol. Evol.">
        <title>A High-Quality Reference Genome for a Parasitic Bivalve with Doubly Uniparental Inheritance (Bivalvia: Unionida).</title>
        <authorList>
            <person name="Smith C.H."/>
        </authorList>
    </citation>
    <scope>NUCLEOTIDE SEQUENCE</scope>
    <source>
        <strain evidence="7">CHS0354</strain>
    </source>
</reference>
<evidence type="ECO:0000256" key="2">
    <source>
        <dbReference type="ARBA" id="ARBA00022763"/>
    </source>
</evidence>
<dbReference type="GO" id="GO:0003684">
    <property type="term" value="F:damaged DNA binding"/>
    <property type="evidence" value="ECO:0007669"/>
    <property type="project" value="TreeGrafter"/>
</dbReference>
<evidence type="ECO:0000256" key="4">
    <source>
        <dbReference type="SAM" id="Coils"/>
    </source>
</evidence>
<reference evidence="7" key="2">
    <citation type="journal article" date="2021" name="Genome Biol. Evol.">
        <title>Developing a high-quality reference genome for a parasitic bivalve with doubly uniparental inheritance (Bivalvia: Unionida).</title>
        <authorList>
            <person name="Smith C.H."/>
        </authorList>
    </citation>
    <scope>NUCLEOTIDE SEQUENCE</scope>
    <source>
        <strain evidence="7">CHS0354</strain>
        <tissue evidence="7">Mantle</tissue>
    </source>
</reference>
<keyword evidence="3" id="KW-0539">Nucleus</keyword>
<dbReference type="InterPro" id="IPR033316">
    <property type="entry name" value="RBBP8-like"/>
</dbReference>
<evidence type="ECO:0000259" key="6">
    <source>
        <dbReference type="Pfam" id="PF08573"/>
    </source>
</evidence>
<feature type="region of interest" description="Disordered" evidence="5">
    <location>
        <begin position="126"/>
        <end position="230"/>
    </location>
</feature>
<evidence type="ECO:0000313" key="7">
    <source>
        <dbReference type="EMBL" id="KAK3589209.1"/>
    </source>
</evidence>
<feature type="compositionally biased region" description="Basic and acidic residues" evidence="5">
    <location>
        <begin position="656"/>
        <end position="665"/>
    </location>
</feature>
<reference evidence="7" key="3">
    <citation type="submission" date="2023-05" db="EMBL/GenBank/DDBJ databases">
        <authorList>
            <person name="Smith C.H."/>
        </authorList>
    </citation>
    <scope>NUCLEOTIDE SEQUENCE</scope>
    <source>
        <strain evidence="7">CHS0354</strain>
        <tissue evidence="7">Mantle</tissue>
    </source>
</reference>
<dbReference type="GO" id="GO:0005634">
    <property type="term" value="C:nucleus"/>
    <property type="evidence" value="ECO:0007669"/>
    <property type="project" value="UniProtKB-SubCell"/>
</dbReference>
<feature type="compositionally biased region" description="Basic and acidic residues" evidence="5">
    <location>
        <begin position="199"/>
        <end position="213"/>
    </location>
</feature>
<proteinExistence type="predicted"/>
<comment type="subcellular location">
    <subcellularLocation>
        <location evidence="1">Nucleus</location>
    </subcellularLocation>
</comment>
<comment type="caution">
    <text evidence="7">The sequence shown here is derived from an EMBL/GenBank/DDBJ whole genome shotgun (WGS) entry which is preliminary data.</text>
</comment>
<dbReference type="PANTHER" id="PTHR15107:SF0">
    <property type="entry name" value="DNA ENDONUCLEASE ACTIVATOR CTP1 C-TERMINAL DOMAIN-CONTAINING PROTEIN"/>
    <property type="match status" value="1"/>
</dbReference>
<feature type="compositionally biased region" description="Basic residues" evidence="5">
    <location>
        <begin position="188"/>
        <end position="198"/>
    </location>
</feature>
<sequence length="1120" mass="127127">MSVTKRARFEQALKDIYSLHRETVCEIKEEADSFKQKYDKLKTVTERLNSKCDELSHHIDSLRKENDSLRNLLSTFQKKNDDQQCSVCDRLKKTLDTVNEAYKQGLEEKEKLVKYLETQLQEITGNGSVKTADRQSMVHTPSKPQIRNSDVNNTSTSLMRSKDCPDSTNQTSLSGLDQIFDRQTAPKLRLHRGKQKRTKFTEESPPEQKKPKTDLNQNKGKNNGDNDQDLQEKLPRQKENTMVQYGVLVPDTCKFLGGEPEMQSDQCDGTFSFNKKDKETESSIKHTLSTIPETVAMDLNDTFAVEREAENKSNQSSALNSTKVTSDGTTSVSTKIHNNSQKCDKNLSHNSLVACSKDPTVFSLRNILERCDSSDDDGCDSNHKMLGPIDSDSEDALVRKRSEVRVPSLREIKSNNYIGTENSDEIRVYSEQGEHLKHLSDAGTIVREMYSSKTNSHFQVDQDLTIATDHVLYEHADDSRQVVQSDTARNRISNRKGVQKGNKLFQVISKRLDQGISMSGKTAEGTVSQDTSENTGFILSPVFGGTKSDSSTNNEYEMKFLVLTADIHGGNDTVVGSSPGCILEHPEPESPLLLRNMENKQILYLDHNKLQDEKSDKLVSDDNSKKNEIVELFDGSLSYISDISPVKSSSQSHSSVSDKESEKICKHSSQKVKRIQKNSKDTVNQESMSSVQKEFADRTKTCNLKCVSPLVINELDSPSSDKAGYEDGQTPLKQMSVRNKLDREEKKTNLANKCEKKTKSMESFYQTTLTQTIWMNPQRKKNQCQGFQDDMHKAYRQSLNEIQKTDSQLCNHRPELQPGTMNNPAKNFKENTSPFKKPANPAKFDLVKIGNKSDCLQRHMKACDISYSCIASFDESISLQGTKMDVEKDGNMLNLNRSLDPAIQLTPEIGVDDFETGMLTRCSLPMTSTLADEESQDIPCSSHSYKFWPSKRKRSISPAKNNDDGVDEMKEEPTNLQKGDEDRNVLDDSFDRVPNKKGLNFPYVDVMRKKDERQKLKGHSCKECYEYYKSKGLPEEEITKQIQECSRHRAHYIPPETPEHFWSIGFPDTQECEDRGYIKVEEERTGPSRFRRRRQLAKHFKSKTEERGNVLKSVENIIAD</sequence>
<accession>A0AAE0SC75</accession>
<feature type="region of interest" description="Disordered" evidence="5">
    <location>
        <begin position="951"/>
        <end position="991"/>
    </location>
</feature>
<keyword evidence="2" id="KW-0227">DNA damage</keyword>
<dbReference type="InterPro" id="IPR013882">
    <property type="entry name" value="Ctp1_C"/>
</dbReference>
<evidence type="ECO:0000256" key="3">
    <source>
        <dbReference type="ARBA" id="ARBA00023242"/>
    </source>
</evidence>
<feature type="compositionally biased region" description="Low complexity" evidence="5">
    <location>
        <begin position="644"/>
        <end position="655"/>
    </location>
</feature>
<organism evidence="7 8">
    <name type="scientific">Potamilus streckersoni</name>
    <dbReference type="NCBI Taxonomy" id="2493646"/>
    <lineage>
        <taxon>Eukaryota</taxon>
        <taxon>Metazoa</taxon>
        <taxon>Spiralia</taxon>
        <taxon>Lophotrochozoa</taxon>
        <taxon>Mollusca</taxon>
        <taxon>Bivalvia</taxon>
        <taxon>Autobranchia</taxon>
        <taxon>Heteroconchia</taxon>
        <taxon>Palaeoheterodonta</taxon>
        <taxon>Unionida</taxon>
        <taxon>Unionoidea</taxon>
        <taxon>Unionidae</taxon>
        <taxon>Ambleminae</taxon>
        <taxon>Lampsilini</taxon>
        <taxon>Potamilus</taxon>
    </lineage>
</organism>
<feature type="compositionally biased region" description="Low complexity" evidence="5">
    <location>
        <begin position="214"/>
        <end position="225"/>
    </location>
</feature>